<dbReference type="InterPro" id="IPR020508">
    <property type="entry name" value="SecM_small"/>
</dbReference>
<sequence>MILIKGKQYFWSQLLLSVIAFFTLPVAQDIAPQKITNDYPKTQNVIQQLYYTASNIQQVQQQQLRQIRHVVTESSIPFQFVPLFLVGQFSHLPPIRAGP</sequence>
<feature type="chain" id="PRO_5040115880" evidence="1">
    <location>
        <begin position="28"/>
        <end position="99"/>
    </location>
</feature>
<gene>
    <name evidence="2" type="ORF">JFL49_04770</name>
</gene>
<dbReference type="EMBL" id="CP066558">
    <property type="protein sequence ID" value="QQF83214.1"/>
    <property type="molecule type" value="Genomic_DNA"/>
</dbReference>
<dbReference type="Pfam" id="PF10818">
    <property type="entry name" value="SecM_small"/>
    <property type="match status" value="1"/>
</dbReference>
<protein>
    <submittedName>
        <fullName evidence="2">DUF2547 family protein</fullName>
    </submittedName>
</protein>
<feature type="signal peptide" evidence="1">
    <location>
        <begin position="1"/>
        <end position="27"/>
    </location>
</feature>
<accession>A0A9Q6Z1Y4</accession>
<evidence type="ECO:0000313" key="3">
    <source>
        <dbReference type="Proteomes" id="UP000595373"/>
    </source>
</evidence>
<organism evidence="2 3">
    <name type="scientific">Histophilus somni</name>
    <name type="common">Haemophilus somnus</name>
    <dbReference type="NCBI Taxonomy" id="731"/>
    <lineage>
        <taxon>Bacteria</taxon>
        <taxon>Pseudomonadati</taxon>
        <taxon>Pseudomonadota</taxon>
        <taxon>Gammaproteobacteria</taxon>
        <taxon>Pasteurellales</taxon>
        <taxon>Pasteurellaceae</taxon>
        <taxon>Histophilus</taxon>
    </lineage>
</organism>
<keyword evidence="1" id="KW-0732">Signal</keyword>
<dbReference type="OrthoDB" id="5679130at2"/>
<dbReference type="RefSeq" id="WP_075293942.1">
    <property type="nucleotide sequence ID" value="NZ_CP018802.1"/>
</dbReference>
<evidence type="ECO:0000313" key="2">
    <source>
        <dbReference type="EMBL" id="QQF83214.1"/>
    </source>
</evidence>
<evidence type="ECO:0000256" key="1">
    <source>
        <dbReference type="SAM" id="SignalP"/>
    </source>
</evidence>
<proteinExistence type="predicted"/>
<dbReference type="AlphaFoldDB" id="A0A9Q6Z1Y4"/>
<reference evidence="2 3" key="1">
    <citation type="submission" date="2020-12" db="EMBL/GenBank/DDBJ databases">
        <title>ASc-MMNZ-VFA-070.</title>
        <authorList>
            <person name="Schryvers A."/>
            <person name="Mostafa Nazari M."/>
            <person name="Farshchi Andisi V."/>
            <person name="Timsit E."/>
            <person name="Walter Morck D."/>
        </authorList>
    </citation>
    <scope>NUCLEOTIDE SEQUENCE [LARGE SCALE GENOMIC DNA]</scope>
    <source>
        <strain evidence="2 3">ASc-MMNZ-VFA-070</strain>
    </source>
</reference>
<name>A0A9Q6Z1Y4_HISSO</name>
<dbReference type="Proteomes" id="UP000595373">
    <property type="component" value="Chromosome"/>
</dbReference>
<dbReference type="NCBIfam" id="NF038363">
    <property type="entry name" value="SecM_small"/>
    <property type="match status" value="1"/>
</dbReference>
<keyword evidence="3" id="KW-1185">Reference proteome</keyword>